<protein>
    <submittedName>
        <fullName evidence="1">Uncharacterized protein</fullName>
    </submittedName>
</protein>
<name>A0A7J7K1B0_BUGNE</name>
<proteinExistence type="predicted"/>
<evidence type="ECO:0000313" key="1">
    <source>
        <dbReference type="EMBL" id="KAF6032420.1"/>
    </source>
</evidence>
<comment type="caution">
    <text evidence="1">The sequence shown here is derived from an EMBL/GenBank/DDBJ whole genome shotgun (WGS) entry which is preliminary data.</text>
</comment>
<reference evidence="1" key="1">
    <citation type="submission" date="2020-06" db="EMBL/GenBank/DDBJ databases">
        <title>Draft genome of Bugula neritina, a colonial animal packing powerful symbionts and potential medicines.</title>
        <authorList>
            <person name="Rayko M."/>
        </authorList>
    </citation>
    <scope>NUCLEOTIDE SEQUENCE [LARGE SCALE GENOMIC DNA]</scope>
    <source>
        <strain evidence="1">Kwan_BN1</strain>
    </source>
</reference>
<dbReference type="Proteomes" id="UP000593567">
    <property type="component" value="Unassembled WGS sequence"/>
</dbReference>
<evidence type="ECO:0000313" key="2">
    <source>
        <dbReference type="Proteomes" id="UP000593567"/>
    </source>
</evidence>
<accession>A0A7J7K1B0</accession>
<gene>
    <name evidence="1" type="ORF">EB796_009234</name>
</gene>
<dbReference type="AlphaFoldDB" id="A0A7J7K1B0"/>
<keyword evidence="2" id="KW-1185">Reference proteome</keyword>
<organism evidence="1 2">
    <name type="scientific">Bugula neritina</name>
    <name type="common">Brown bryozoan</name>
    <name type="synonym">Sertularia neritina</name>
    <dbReference type="NCBI Taxonomy" id="10212"/>
    <lineage>
        <taxon>Eukaryota</taxon>
        <taxon>Metazoa</taxon>
        <taxon>Spiralia</taxon>
        <taxon>Lophotrochozoa</taxon>
        <taxon>Bryozoa</taxon>
        <taxon>Gymnolaemata</taxon>
        <taxon>Cheilostomatida</taxon>
        <taxon>Flustrina</taxon>
        <taxon>Buguloidea</taxon>
        <taxon>Bugulidae</taxon>
        <taxon>Bugula</taxon>
    </lineage>
</organism>
<dbReference type="EMBL" id="VXIV02001507">
    <property type="protein sequence ID" value="KAF6032420.1"/>
    <property type="molecule type" value="Genomic_DNA"/>
</dbReference>
<sequence>MIKIAFLYWGDSVVFVDGRVELVIAIRLSRKPLVKINNPTTEVIMKTVKVTSPEWKFIVYHNTDSKTDYLYKNHFDFSRLVIKKLNPYPVP</sequence>